<dbReference type="EMBL" id="CAIX01000118">
    <property type="protein sequence ID" value="CCI46159.1"/>
    <property type="molecule type" value="Genomic_DNA"/>
</dbReference>
<reference evidence="1 2" key="1">
    <citation type="submission" date="2012-05" db="EMBL/GenBank/DDBJ databases">
        <title>Recombination and specialization in a pathogen metapopulation.</title>
        <authorList>
            <person name="Gardiner A."/>
            <person name="Kemen E."/>
            <person name="Schultz-Larsen T."/>
            <person name="MacLean D."/>
            <person name="Van Oosterhout C."/>
            <person name="Jones J.D.G."/>
        </authorList>
    </citation>
    <scope>NUCLEOTIDE SEQUENCE [LARGE SCALE GENOMIC DNA]</scope>
    <source>
        <strain evidence="1 2">Ac Nc2</strain>
    </source>
</reference>
<dbReference type="OrthoDB" id="77184at2759"/>
<gene>
    <name evidence="1" type="ORF">BN9_070880</name>
</gene>
<accession>A0A024GHB4</accession>
<protein>
    <submittedName>
        <fullName evidence="1">Uncharacterized protein</fullName>
    </submittedName>
</protein>
<sequence length="60" mass="6569">MDQSKIKAYEDLSSKMVELHGAVAGMTQHIENTAQVNATVTDLASVFLQVFKNAESNKKT</sequence>
<dbReference type="AlphaFoldDB" id="A0A024GHB4"/>
<dbReference type="InParanoid" id="A0A024GHB4"/>
<dbReference type="Proteomes" id="UP000053237">
    <property type="component" value="Unassembled WGS sequence"/>
</dbReference>
<keyword evidence="2" id="KW-1185">Reference proteome</keyword>
<organism evidence="1 2">
    <name type="scientific">Albugo candida</name>
    <dbReference type="NCBI Taxonomy" id="65357"/>
    <lineage>
        <taxon>Eukaryota</taxon>
        <taxon>Sar</taxon>
        <taxon>Stramenopiles</taxon>
        <taxon>Oomycota</taxon>
        <taxon>Peronosporomycetes</taxon>
        <taxon>Albuginales</taxon>
        <taxon>Albuginaceae</taxon>
        <taxon>Albugo</taxon>
    </lineage>
</organism>
<comment type="caution">
    <text evidence="1">The sequence shown here is derived from an EMBL/GenBank/DDBJ whole genome shotgun (WGS) entry which is preliminary data.</text>
</comment>
<evidence type="ECO:0000313" key="1">
    <source>
        <dbReference type="EMBL" id="CCI46159.1"/>
    </source>
</evidence>
<name>A0A024GHB4_9STRA</name>
<evidence type="ECO:0000313" key="2">
    <source>
        <dbReference type="Proteomes" id="UP000053237"/>
    </source>
</evidence>
<proteinExistence type="predicted"/>